<dbReference type="InterPro" id="IPR035906">
    <property type="entry name" value="MetI-like_sf"/>
</dbReference>
<evidence type="ECO:0000256" key="4">
    <source>
        <dbReference type="ARBA" id="ARBA00022692"/>
    </source>
</evidence>
<dbReference type="Proteomes" id="UP000004756">
    <property type="component" value="Unassembled WGS sequence"/>
</dbReference>
<name>C0D6R4_9FIRM</name>
<dbReference type="InterPro" id="IPR050901">
    <property type="entry name" value="BP-dep_ABC_trans_perm"/>
</dbReference>
<dbReference type="HOGENOM" id="CLU_016047_16_3_9"/>
<keyword evidence="5 7" id="KW-1133">Transmembrane helix</keyword>
<sequence length="101" mass="11219">GANMFQMFFYIILPLLKASIFSISILVFIGAWNRFLLSQVLNQYEQYRTVVVGLTLYQTTHTIPFGVVAAAGMITVLPLMAMVLVFQKNILGGIMEGGVKE</sequence>
<comment type="subcellular location">
    <subcellularLocation>
        <location evidence="1">Cell membrane</location>
        <topology evidence="1">Multi-pass membrane protein</topology>
    </subcellularLocation>
</comment>
<keyword evidence="3" id="KW-1003">Cell membrane</keyword>
<comment type="caution">
    <text evidence="9">The sequence shown here is derived from an EMBL/GenBank/DDBJ whole genome shotgun (WGS) entry which is preliminary data.</text>
</comment>
<protein>
    <recommendedName>
        <fullName evidence="8">ABC transmembrane type-1 domain-containing protein</fullName>
    </recommendedName>
</protein>
<dbReference type="PANTHER" id="PTHR32243">
    <property type="entry name" value="MALTOSE TRANSPORT SYSTEM PERMEASE-RELATED"/>
    <property type="match status" value="1"/>
</dbReference>
<evidence type="ECO:0000256" key="3">
    <source>
        <dbReference type="ARBA" id="ARBA00022475"/>
    </source>
</evidence>
<keyword evidence="2" id="KW-0813">Transport</keyword>
<evidence type="ECO:0000259" key="8">
    <source>
        <dbReference type="PROSITE" id="PS50928"/>
    </source>
</evidence>
<keyword evidence="6 7" id="KW-0472">Membrane</keyword>
<feature type="domain" description="ABC transmembrane type-1" evidence="8">
    <location>
        <begin position="1"/>
        <end position="86"/>
    </location>
</feature>
<dbReference type="InterPro" id="IPR000515">
    <property type="entry name" value="MetI-like"/>
</dbReference>
<evidence type="ECO:0000256" key="5">
    <source>
        <dbReference type="ARBA" id="ARBA00022989"/>
    </source>
</evidence>
<evidence type="ECO:0000256" key="6">
    <source>
        <dbReference type="ARBA" id="ARBA00023136"/>
    </source>
</evidence>
<keyword evidence="4 7" id="KW-0812">Transmembrane</keyword>
<feature type="transmembrane region" description="Helical" evidence="7">
    <location>
        <begin position="7"/>
        <end position="32"/>
    </location>
</feature>
<evidence type="ECO:0000256" key="2">
    <source>
        <dbReference type="ARBA" id="ARBA00022448"/>
    </source>
</evidence>
<dbReference type="GO" id="GO:0005886">
    <property type="term" value="C:plasma membrane"/>
    <property type="evidence" value="ECO:0007669"/>
    <property type="project" value="UniProtKB-SubCell"/>
</dbReference>
<reference evidence="9 10" key="1">
    <citation type="submission" date="2009-02" db="EMBL/GenBank/DDBJ databases">
        <title>Draft genome sequence of Clostridium asparagiforme (DSM 15981).</title>
        <authorList>
            <person name="Sudarsanam P."/>
            <person name="Ley R."/>
            <person name="Guruge J."/>
            <person name="Turnbaugh P.J."/>
            <person name="Mahowald M."/>
            <person name="Liep D."/>
            <person name="Gordon J."/>
        </authorList>
    </citation>
    <scope>NUCLEOTIDE SEQUENCE [LARGE SCALE GENOMIC DNA]</scope>
    <source>
        <strain evidence="9 10">DSM 15981</strain>
    </source>
</reference>
<evidence type="ECO:0000256" key="1">
    <source>
        <dbReference type="ARBA" id="ARBA00004651"/>
    </source>
</evidence>
<dbReference type="EMBL" id="ACCJ01000409">
    <property type="protein sequence ID" value="EEG53010.1"/>
    <property type="molecule type" value="Genomic_DNA"/>
</dbReference>
<organism evidence="9 10">
    <name type="scientific">[Clostridium] asparagiforme DSM 15981</name>
    <dbReference type="NCBI Taxonomy" id="518636"/>
    <lineage>
        <taxon>Bacteria</taxon>
        <taxon>Bacillati</taxon>
        <taxon>Bacillota</taxon>
        <taxon>Clostridia</taxon>
        <taxon>Lachnospirales</taxon>
        <taxon>Lachnospiraceae</taxon>
        <taxon>Enterocloster</taxon>
    </lineage>
</organism>
<dbReference type="GO" id="GO:0055085">
    <property type="term" value="P:transmembrane transport"/>
    <property type="evidence" value="ECO:0007669"/>
    <property type="project" value="InterPro"/>
</dbReference>
<dbReference type="SUPFAM" id="SSF161098">
    <property type="entry name" value="MetI-like"/>
    <property type="match status" value="1"/>
</dbReference>
<keyword evidence="10" id="KW-1185">Reference proteome</keyword>
<dbReference type="AlphaFoldDB" id="C0D6R4"/>
<evidence type="ECO:0000313" key="9">
    <source>
        <dbReference type="EMBL" id="EEG53010.1"/>
    </source>
</evidence>
<dbReference type="Gene3D" id="1.10.3720.10">
    <property type="entry name" value="MetI-like"/>
    <property type="match status" value="1"/>
</dbReference>
<feature type="non-terminal residue" evidence="9">
    <location>
        <position position="1"/>
    </location>
</feature>
<accession>C0D6R4</accession>
<dbReference type="PROSITE" id="PS50928">
    <property type="entry name" value="ABC_TM1"/>
    <property type="match status" value="1"/>
</dbReference>
<gene>
    <name evidence="9" type="ORF">CLOSTASPAR_04961</name>
</gene>
<feature type="transmembrane region" description="Helical" evidence="7">
    <location>
        <begin position="63"/>
        <end position="86"/>
    </location>
</feature>
<evidence type="ECO:0000313" key="10">
    <source>
        <dbReference type="Proteomes" id="UP000004756"/>
    </source>
</evidence>
<evidence type="ECO:0000256" key="7">
    <source>
        <dbReference type="SAM" id="Phobius"/>
    </source>
</evidence>
<dbReference type="PANTHER" id="PTHR32243:SF18">
    <property type="entry name" value="INNER MEMBRANE ABC TRANSPORTER PERMEASE PROTEIN YCJP"/>
    <property type="match status" value="1"/>
</dbReference>
<proteinExistence type="predicted"/>